<dbReference type="RefSeq" id="WP_078815720.1">
    <property type="nucleotide sequence ID" value="NZ_FUYE01000021.1"/>
</dbReference>
<comment type="subcellular location">
    <subcellularLocation>
        <location evidence="3">Cytoplasm</location>
    </subcellularLocation>
    <text evidence="3">The tmRNA-SmpB complex associates with stalled 70S ribosomes.</text>
</comment>
<gene>
    <name evidence="3" type="primary">smpB</name>
    <name evidence="4" type="ORF">SAMN02745166_04599</name>
</gene>
<dbReference type="PANTHER" id="PTHR30308:SF2">
    <property type="entry name" value="SSRA-BINDING PROTEIN"/>
    <property type="match status" value="1"/>
</dbReference>
<dbReference type="GO" id="GO:0003723">
    <property type="term" value="F:RNA binding"/>
    <property type="evidence" value="ECO:0007669"/>
    <property type="project" value="UniProtKB-UniRule"/>
</dbReference>
<dbReference type="InterPro" id="IPR000037">
    <property type="entry name" value="SsrA-bd_prot"/>
</dbReference>
<dbReference type="NCBIfam" id="TIGR00086">
    <property type="entry name" value="smpB"/>
    <property type="match status" value="1"/>
</dbReference>
<evidence type="ECO:0000256" key="1">
    <source>
        <dbReference type="ARBA" id="ARBA00022490"/>
    </source>
</evidence>
<dbReference type="Proteomes" id="UP000190774">
    <property type="component" value="Unassembled WGS sequence"/>
</dbReference>
<evidence type="ECO:0000256" key="2">
    <source>
        <dbReference type="ARBA" id="ARBA00022884"/>
    </source>
</evidence>
<dbReference type="InterPro" id="IPR023620">
    <property type="entry name" value="SmpB"/>
</dbReference>
<dbReference type="Gene3D" id="2.40.280.10">
    <property type="match status" value="1"/>
</dbReference>
<dbReference type="HAMAP" id="MF_00023">
    <property type="entry name" value="SmpB"/>
    <property type="match status" value="1"/>
</dbReference>
<sequence length="153" mass="17784">MSDEIATNRKALRDFHILERYEAGVELRGTEVKSIRLGKLNISDAFARVERGQVWLYNMDVQIYEKASFSQHEPRRTRRLLLHKREILKLFVQTDQKGLALPVLRAYWKGSHVKVEIGVGKGKTKGDQREDLKEKAVKREVQKVVSSFNRKHG</sequence>
<dbReference type="Pfam" id="PF01668">
    <property type="entry name" value="SmpB"/>
    <property type="match status" value="1"/>
</dbReference>
<dbReference type="AlphaFoldDB" id="A0A1T4YZ76"/>
<dbReference type="EMBL" id="FUYE01000021">
    <property type="protein sequence ID" value="SKB06933.1"/>
    <property type="molecule type" value="Genomic_DNA"/>
</dbReference>
<dbReference type="SUPFAM" id="SSF74982">
    <property type="entry name" value="Small protein B (SmpB)"/>
    <property type="match status" value="1"/>
</dbReference>
<evidence type="ECO:0000313" key="4">
    <source>
        <dbReference type="EMBL" id="SKB06933.1"/>
    </source>
</evidence>
<evidence type="ECO:0000313" key="5">
    <source>
        <dbReference type="Proteomes" id="UP000190774"/>
    </source>
</evidence>
<evidence type="ECO:0000256" key="3">
    <source>
        <dbReference type="HAMAP-Rule" id="MF_00023"/>
    </source>
</evidence>
<organism evidence="4 5">
    <name type="scientific">Prosthecobacter debontii</name>
    <dbReference type="NCBI Taxonomy" id="48467"/>
    <lineage>
        <taxon>Bacteria</taxon>
        <taxon>Pseudomonadati</taxon>
        <taxon>Verrucomicrobiota</taxon>
        <taxon>Verrucomicrobiia</taxon>
        <taxon>Verrucomicrobiales</taxon>
        <taxon>Verrucomicrobiaceae</taxon>
        <taxon>Prosthecobacter</taxon>
    </lineage>
</organism>
<proteinExistence type="inferred from homology"/>
<name>A0A1T4YZ76_9BACT</name>
<accession>A0A1T4YZ76</accession>
<keyword evidence="2 3" id="KW-0694">RNA-binding</keyword>
<dbReference type="InterPro" id="IPR020081">
    <property type="entry name" value="SsrA-bd_prot_CS"/>
</dbReference>
<dbReference type="GO" id="GO:0005829">
    <property type="term" value="C:cytosol"/>
    <property type="evidence" value="ECO:0007669"/>
    <property type="project" value="TreeGrafter"/>
</dbReference>
<comment type="similarity">
    <text evidence="3">Belongs to the SmpB family.</text>
</comment>
<dbReference type="PROSITE" id="PS01317">
    <property type="entry name" value="SSRP"/>
    <property type="match status" value="1"/>
</dbReference>
<dbReference type="PANTHER" id="PTHR30308">
    <property type="entry name" value="TMRNA-BINDING COMPONENT OF TRANS-TRANSLATION TAGGING COMPLEX"/>
    <property type="match status" value="1"/>
</dbReference>
<dbReference type="STRING" id="48467.SAMN02745166_04599"/>
<dbReference type="NCBIfam" id="NF003843">
    <property type="entry name" value="PRK05422.1"/>
    <property type="match status" value="1"/>
</dbReference>
<dbReference type="GO" id="GO:0070929">
    <property type="term" value="P:trans-translation"/>
    <property type="evidence" value="ECO:0007669"/>
    <property type="project" value="UniProtKB-UniRule"/>
</dbReference>
<dbReference type="OrthoDB" id="9805462at2"/>
<dbReference type="CDD" id="cd09294">
    <property type="entry name" value="SmpB"/>
    <property type="match status" value="1"/>
</dbReference>
<keyword evidence="1 3" id="KW-0963">Cytoplasm</keyword>
<comment type="function">
    <text evidence="3">Required for rescue of stalled ribosomes mediated by trans-translation. Binds to transfer-messenger RNA (tmRNA), required for stable association of tmRNA with ribosomes. tmRNA and SmpB together mimic tRNA shape, replacing the anticodon stem-loop with SmpB. tmRNA is encoded by the ssrA gene; the 2 termini fold to resemble tRNA(Ala) and it encodes a 'tag peptide', a short internal open reading frame. During trans-translation Ala-aminoacylated tmRNA acts like a tRNA, entering the A-site of stalled ribosomes, displacing the stalled mRNA. The ribosome then switches to translate the ORF on the tmRNA; the nascent peptide is terminated with the 'tag peptide' encoded by the tmRNA and targeted for degradation. The ribosome is freed to recommence translation, which seems to be the essential function of trans-translation.</text>
</comment>
<reference evidence="5" key="1">
    <citation type="submission" date="2017-02" db="EMBL/GenBank/DDBJ databases">
        <authorList>
            <person name="Varghese N."/>
            <person name="Submissions S."/>
        </authorList>
    </citation>
    <scope>NUCLEOTIDE SEQUENCE [LARGE SCALE GENOMIC DNA]</scope>
    <source>
        <strain evidence="5">ATCC 700200</strain>
    </source>
</reference>
<keyword evidence="5" id="KW-1185">Reference proteome</keyword>
<protein>
    <recommendedName>
        <fullName evidence="3">SsrA-binding protein</fullName>
    </recommendedName>
    <alternativeName>
        <fullName evidence="3">Small protein B</fullName>
    </alternativeName>
</protein>
<dbReference type="GO" id="GO:0070930">
    <property type="term" value="P:trans-translation-dependent protein tagging"/>
    <property type="evidence" value="ECO:0007669"/>
    <property type="project" value="TreeGrafter"/>
</dbReference>